<dbReference type="InterPro" id="IPR011708">
    <property type="entry name" value="DNA_pol3_alpha_NTPase_dom"/>
</dbReference>
<dbReference type="InterPro" id="IPR013520">
    <property type="entry name" value="Ribonucl_H"/>
</dbReference>
<dbReference type="Gene3D" id="3.30.420.10">
    <property type="entry name" value="Ribonuclease H-like superfamily/Ribonuclease H"/>
    <property type="match status" value="1"/>
</dbReference>
<evidence type="ECO:0000256" key="2">
    <source>
        <dbReference type="ARBA" id="ARBA00019114"/>
    </source>
</evidence>
<dbReference type="InterPro" id="IPR036397">
    <property type="entry name" value="RNaseH_sf"/>
</dbReference>
<keyword evidence="5" id="KW-0235">DNA replication</keyword>
<dbReference type="PANTHER" id="PTHR32294:SF0">
    <property type="entry name" value="DNA POLYMERASE III SUBUNIT ALPHA"/>
    <property type="match status" value="1"/>
</dbReference>
<dbReference type="Pfam" id="PF07733">
    <property type="entry name" value="DNA_pol3_alpha"/>
    <property type="match status" value="1"/>
</dbReference>
<dbReference type="CDD" id="cd04485">
    <property type="entry name" value="DnaE_OBF"/>
    <property type="match status" value="1"/>
</dbReference>
<sequence length="1461" mass="166629">MYLIFDTETTGLPKRWDAPITDTDNWPRCVQIAWQLHDDLGNLVEHQDFLVQPEGFNIPYESEQVHGISTALAEEKGVPLKNVLEDFEQALAKAKFVVGQNVDFDINIMGCEFHRMTMESQLTELPILDTCTEATAELCKIPGGRGGKFKLPTLTELHEFLFGEPFAEAHNATADVEATTRCFLELVRKKHFSFDELDVQPDYFEHFSEANPKEIQLIGLKHINLKKASKEIADALWDEATSEISEEEINSNVESLSDAPFAHLHNHSQFSVLQSTINIKDLVKATAKHGMPAVALTDHANMMGAFHFVKEVTNHNKNVKEENKQLEEQGEQPTKKEITPIVGCEFYVCENHTDKNRKDYGYQIVLLAKNKRGYLNLAKMSSIAYTDGFYYVPRIDKKIIEQYKEDVIALTGNLYGEVPNKILNIGEKQAEESLLWWKSQFGDDLYVEIMRHGQEDEDRVNQVLVQLAQKHQVKMVATNNTYYCDQKDAEAHDILLCVKDGEKQATPIGRGRGYRYGLPNQEYYFKSTSDMKELFKDLPSAILNIQEIIDKVEPYELARDVLLPKFEIPEDFKEQEDSEDGGKRGENAYLKHITYEGAQKRYAEITEEITERIDFELKTIENSGYPGYFLIVEDFIREARNMGVSVGPGRGSAAGSVVAYCLGITNIDPLKYDLLFERFLNPDRVSMPDIDIDFDDEGRGKVMDYVINKYGSNQVAQIITYGTMAAKSSIRDTARVLDLPLNDADRIAKLIPNMSKLNKIFGTEEAELKKKFRSDDLEKVHELLNISEGDDLEGQTVKMARVLEGSLRNTGIHACGVIITPDDITNFVPVATAKDSDLYVTQFDNSVVESAGLLKMDFLGLKTLTLIKDTVKIVKARTGVELVPDEFPLDDEKTYELFQRGDTVGIFQYESPGMQKHMKNLKPTVFDDLIAMNALYRPGPMEYIPSFIGRKHGEEEITYDLPEMEEYLKETYGITVYQEQVMLLSQKLAGFSKGEADVLRKAMGKKIFALLQKLKPQFLNGGEKNGHPRDILEKIWKDWEAFASYAFNKSHSTCYAYIAYQTAYLKAHYPAEYMAAVLSNNMNDIKQVTFFMEECRRMGLEVLGPDVNESYYKFAVNKNNAVRFGMGAIKGVGRSAVETIVENRKQDGPYKSVFDLAKRVDLRSANKKSFENLALAGGFDSFSETHRAQYFHDDGDSITFLEKAIKYGAKFQENENSSQVSLFGESSEVQIPEPVVPPCEDWGTMEKLRREKEVVGIYISGHPLDDFKKEINAFCNCNVSVFNELEDYVNRELTVAGVITDVQHRISKNGKGWGAFTLEDYTDSHEFRIFGEDYLKFRHFLMINSFVHIKTFVREGWVNRETGKKGEPRLQFNDFKLLQDVMAAYAKKLTIKLDIDRLQEKRILALKDTLRSHKGDHPLNFVVYEMQDEIKLNLSSRKQKVKIDSELLNLLEEDEIYYKLN</sequence>
<dbReference type="Pfam" id="PF14579">
    <property type="entry name" value="HHH_6"/>
    <property type="match status" value="1"/>
</dbReference>
<dbReference type="InterPro" id="IPR012337">
    <property type="entry name" value="RNaseH-like_sf"/>
</dbReference>
<keyword evidence="3 10" id="KW-0808">Transferase</keyword>
<evidence type="ECO:0000259" key="9">
    <source>
        <dbReference type="SMART" id="SM00481"/>
    </source>
</evidence>
<keyword evidence="11" id="KW-1185">Reference proteome</keyword>
<dbReference type="SUPFAM" id="SSF53098">
    <property type="entry name" value="Ribonuclease H-like"/>
    <property type="match status" value="1"/>
</dbReference>
<dbReference type="PANTHER" id="PTHR32294">
    <property type="entry name" value="DNA POLYMERASE III SUBUNIT ALPHA"/>
    <property type="match status" value="1"/>
</dbReference>
<dbReference type="Gene3D" id="1.10.150.870">
    <property type="match status" value="1"/>
</dbReference>
<dbReference type="GO" id="GO:0008408">
    <property type="term" value="F:3'-5' exonuclease activity"/>
    <property type="evidence" value="ECO:0007669"/>
    <property type="project" value="InterPro"/>
</dbReference>
<dbReference type="Pfam" id="PF00929">
    <property type="entry name" value="RNase_T"/>
    <property type="match status" value="1"/>
</dbReference>
<dbReference type="Pfam" id="PF17657">
    <property type="entry name" value="DNA_pol3_finger"/>
    <property type="match status" value="1"/>
</dbReference>
<feature type="domain" description="Polymerase/histidinol phosphatase N-terminal" evidence="9">
    <location>
        <begin position="262"/>
        <end position="350"/>
    </location>
</feature>
<gene>
    <name evidence="10" type="ORF">EW142_10920</name>
</gene>
<protein>
    <recommendedName>
        <fullName evidence="2">DNA polymerase III subunit alpha</fullName>
        <ecNumber evidence="1">2.7.7.7</ecNumber>
    </recommendedName>
</protein>
<name>A0A4Q8QAC8_9FLAO</name>
<feature type="domain" description="Exonuclease" evidence="8">
    <location>
        <begin position="1"/>
        <end position="192"/>
    </location>
</feature>
<dbReference type="Proteomes" id="UP000291981">
    <property type="component" value="Unassembled WGS sequence"/>
</dbReference>
<evidence type="ECO:0000256" key="4">
    <source>
        <dbReference type="ARBA" id="ARBA00022695"/>
    </source>
</evidence>
<dbReference type="InterPro" id="IPR041931">
    <property type="entry name" value="DNA_pol3_alpha_thumb_dom"/>
</dbReference>
<dbReference type="Pfam" id="PF02811">
    <property type="entry name" value="PHP"/>
    <property type="match status" value="1"/>
</dbReference>
<reference evidence="10 11" key="1">
    <citation type="submission" date="2019-02" db="EMBL/GenBank/DDBJ databases">
        <title>Draft genome sequence of Muricauda sp. 176CP4-71.</title>
        <authorList>
            <person name="Park J.-S."/>
        </authorList>
    </citation>
    <scope>NUCLEOTIDE SEQUENCE [LARGE SCALE GENOMIC DNA]</scope>
    <source>
        <strain evidence="10 11">176CP4-71</strain>
    </source>
</reference>
<dbReference type="NCBIfam" id="NF004226">
    <property type="entry name" value="PRK05673.1"/>
    <property type="match status" value="1"/>
</dbReference>
<dbReference type="Gene3D" id="1.10.10.1600">
    <property type="entry name" value="Bacterial DNA polymerase III alpha subunit, thumb domain"/>
    <property type="match status" value="1"/>
</dbReference>
<dbReference type="RefSeq" id="WP_130613779.1">
    <property type="nucleotide sequence ID" value="NZ_SGIU01000002.1"/>
</dbReference>
<dbReference type="InterPro" id="IPR004013">
    <property type="entry name" value="PHP_dom"/>
</dbReference>
<dbReference type="GO" id="GO:0006260">
    <property type="term" value="P:DNA replication"/>
    <property type="evidence" value="ECO:0007669"/>
    <property type="project" value="UniProtKB-KW"/>
</dbReference>
<accession>A0A4Q8QAC8</accession>
<dbReference type="GO" id="GO:0003676">
    <property type="term" value="F:nucleic acid binding"/>
    <property type="evidence" value="ECO:0007669"/>
    <property type="project" value="InterPro"/>
</dbReference>
<dbReference type="InterPro" id="IPR029460">
    <property type="entry name" value="DNAPol_HHH"/>
</dbReference>
<evidence type="ECO:0000256" key="7">
    <source>
        <dbReference type="ARBA" id="ARBA00049244"/>
    </source>
</evidence>
<evidence type="ECO:0000259" key="8">
    <source>
        <dbReference type="SMART" id="SM00479"/>
    </source>
</evidence>
<organism evidence="10 11">
    <name type="scientific">Flagellimonas allohymeniacidonis</name>
    <dbReference type="NCBI Taxonomy" id="2517819"/>
    <lineage>
        <taxon>Bacteria</taxon>
        <taxon>Pseudomonadati</taxon>
        <taxon>Bacteroidota</taxon>
        <taxon>Flavobacteriia</taxon>
        <taxon>Flavobacteriales</taxon>
        <taxon>Flavobacteriaceae</taxon>
        <taxon>Flagellimonas</taxon>
    </lineage>
</organism>
<comment type="caution">
    <text evidence="10">The sequence shown here is derived from an EMBL/GenBank/DDBJ whole genome shotgun (WGS) entry which is preliminary data.</text>
</comment>
<dbReference type="SMART" id="SM00479">
    <property type="entry name" value="EXOIII"/>
    <property type="match status" value="1"/>
</dbReference>
<dbReference type="GO" id="GO:0003887">
    <property type="term" value="F:DNA-directed DNA polymerase activity"/>
    <property type="evidence" value="ECO:0007669"/>
    <property type="project" value="UniProtKB-KW"/>
</dbReference>
<dbReference type="EC" id="2.7.7.7" evidence="1"/>
<dbReference type="CDD" id="cd06127">
    <property type="entry name" value="DEDDh"/>
    <property type="match status" value="1"/>
</dbReference>
<evidence type="ECO:0000256" key="3">
    <source>
        <dbReference type="ARBA" id="ARBA00022679"/>
    </source>
</evidence>
<dbReference type="EMBL" id="SGIU01000002">
    <property type="protein sequence ID" value="TAI47191.1"/>
    <property type="molecule type" value="Genomic_DNA"/>
</dbReference>
<dbReference type="InterPro" id="IPR003141">
    <property type="entry name" value="Pol/His_phosphatase_N"/>
</dbReference>
<proteinExistence type="predicted"/>
<evidence type="ECO:0000313" key="10">
    <source>
        <dbReference type="EMBL" id="TAI47191.1"/>
    </source>
</evidence>
<dbReference type="OrthoDB" id="9803237at2"/>
<keyword evidence="6" id="KW-0239">DNA-directed DNA polymerase</keyword>
<evidence type="ECO:0000313" key="11">
    <source>
        <dbReference type="Proteomes" id="UP000291981"/>
    </source>
</evidence>
<evidence type="ECO:0000256" key="5">
    <source>
        <dbReference type="ARBA" id="ARBA00022705"/>
    </source>
</evidence>
<dbReference type="Gene3D" id="3.20.20.140">
    <property type="entry name" value="Metal-dependent hydrolases"/>
    <property type="match status" value="1"/>
</dbReference>
<evidence type="ECO:0000256" key="6">
    <source>
        <dbReference type="ARBA" id="ARBA00022932"/>
    </source>
</evidence>
<dbReference type="InterPro" id="IPR004805">
    <property type="entry name" value="DnaE2/DnaE/PolC"/>
</dbReference>
<dbReference type="NCBIfam" id="TIGR00594">
    <property type="entry name" value="polc"/>
    <property type="match status" value="1"/>
</dbReference>
<evidence type="ECO:0000256" key="1">
    <source>
        <dbReference type="ARBA" id="ARBA00012417"/>
    </source>
</evidence>
<dbReference type="InterPro" id="IPR040982">
    <property type="entry name" value="DNA_pol3_finger"/>
</dbReference>
<comment type="catalytic activity">
    <reaction evidence="7">
        <text>DNA(n) + a 2'-deoxyribonucleoside 5'-triphosphate = DNA(n+1) + diphosphate</text>
        <dbReference type="Rhea" id="RHEA:22508"/>
        <dbReference type="Rhea" id="RHEA-COMP:17339"/>
        <dbReference type="Rhea" id="RHEA-COMP:17340"/>
        <dbReference type="ChEBI" id="CHEBI:33019"/>
        <dbReference type="ChEBI" id="CHEBI:61560"/>
        <dbReference type="ChEBI" id="CHEBI:173112"/>
        <dbReference type="EC" id="2.7.7.7"/>
    </reaction>
</comment>
<keyword evidence="4 10" id="KW-0548">Nucleotidyltransferase</keyword>
<dbReference type="SMART" id="SM00481">
    <property type="entry name" value="POLIIIAc"/>
    <property type="match status" value="1"/>
</dbReference>